<dbReference type="AlphaFoldDB" id="A0A1M5MQ23"/>
<evidence type="ECO:0000313" key="1">
    <source>
        <dbReference type="EMBL" id="SHG79391.1"/>
    </source>
</evidence>
<organism evidence="1 2">
    <name type="scientific">Bradyrhizobium erythrophlei</name>
    <dbReference type="NCBI Taxonomy" id="1437360"/>
    <lineage>
        <taxon>Bacteria</taxon>
        <taxon>Pseudomonadati</taxon>
        <taxon>Pseudomonadota</taxon>
        <taxon>Alphaproteobacteria</taxon>
        <taxon>Hyphomicrobiales</taxon>
        <taxon>Nitrobacteraceae</taxon>
        <taxon>Bradyrhizobium</taxon>
    </lineage>
</organism>
<dbReference type="InterPro" id="IPR006448">
    <property type="entry name" value="Phage_term_ssu_P27"/>
</dbReference>
<protein>
    <submittedName>
        <fullName evidence="1">Phage terminase, small subunit</fullName>
    </submittedName>
</protein>
<accession>A0A1M5MQ23</accession>
<evidence type="ECO:0000313" key="2">
    <source>
        <dbReference type="Proteomes" id="UP000189796"/>
    </source>
</evidence>
<dbReference type="EMBL" id="LT670817">
    <property type="protein sequence ID" value="SHG79391.1"/>
    <property type="molecule type" value="Genomic_DNA"/>
</dbReference>
<dbReference type="RefSeq" id="WP_079601631.1">
    <property type="nucleotide sequence ID" value="NZ_LT670817.1"/>
</dbReference>
<proteinExistence type="predicted"/>
<dbReference type="OrthoDB" id="7595322at2"/>
<reference evidence="1 2" key="1">
    <citation type="submission" date="2016-11" db="EMBL/GenBank/DDBJ databases">
        <authorList>
            <person name="Jaros S."/>
            <person name="Januszkiewicz K."/>
            <person name="Wedrychowicz H."/>
        </authorList>
    </citation>
    <scope>NUCLEOTIDE SEQUENCE [LARGE SCALE GENOMIC DNA]</scope>
    <source>
        <strain evidence="1 2">GAS138</strain>
    </source>
</reference>
<sequence length="112" mass="12779">MKTKHAALLPPKHLRADTAAWFTLIVKEYELDSHHVRLLIKACESWDRSEQAREAIAKHGMTYEDRFGAPRARPEGAIERDSRLAFARLVRELGLDLAPPSESRPPILRGNR</sequence>
<dbReference type="Proteomes" id="UP000189796">
    <property type="component" value="Chromosome I"/>
</dbReference>
<gene>
    <name evidence="1" type="ORF">SAMN05443248_2677</name>
</gene>
<dbReference type="Pfam" id="PF05119">
    <property type="entry name" value="Terminase_4"/>
    <property type="match status" value="1"/>
</dbReference>
<name>A0A1M5MQ23_9BRAD</name>